<proteinExistence type="predicted"/>
<feature type="region of interest" description="Disordered" evidence="1">
    <location>
        <begin position="1"/>
        <end position="34"/>
    </location>
</feature>
<comment type="caution">
    <text evidence="2">The sequence shown here is derived from an EMBL/GenBank/DDBJ whole genome shotgun (WGS) entry which is preliminary data.</text>
</comment>
<dbReference type="Proteomes" id="UP001604277">
    <property type="component" value="Unassembled WGS sequence"/>
</dbReference>
<sequence>MGQSSSRYKFRSAKPTVISPWTSDSDEPDDIISNTDDTISGNDYTLNLPDKCLFAFSSRYSPVTRNGQPFVCRWWLIIELKQRQLSVIISEGVSVFPEFAVALF</sequence>
<organism evidence="2 3">
    <name type="scientific">Forsythia ovata</name>
    <dbReference type="NCBI Taxonomy" id="205694"/>
    <lineage>
        <taxon>Eukaryota</taxon>
        <taxon>Viridiplantae</taxon>
        <taxon>Streptophyta</taxon>
        <taxon>Embryophyta</taxon>
        <taxon>Tracheophyta</taxon>
        <taxon>Spermatophyta</taxon>
        <taxon>Magnoliopsida</taxon>
        <taxon>eudicotyledons</taxon>
        <taxon>Gunneridae</taxon>
        <taxon>Pentapetalae</taxon>
        <taxon>asterids</taxon>
        <taxon>lamiids</taxon>
        <taxon>Lamiales</taxon>
        <taxon>Oleaceae</taxon>
        <taxon>Forsythieae</taxon>
        <taxon>Forsythia</taxon>
    </lineage>
</organism>
<protein>
    <submittedName>
        <fullName evidence="2">F-box protein-like</fullName>
    </submittedName>
</protein>
<evidence type="ECO:0000313" key="2">
    <source>
        <dbReference type="EMBL" id="KAL2537475.1"/>
    </source>
</evidence>
<evidence type="ECO:0000313" key="3">
    <source>
        <dbReference type="Proteomes" id="UP001604277"/>
    </source>
</evidence>
<keyword evidence="3" id="KW-1185">Reference proteome</keyword>
<reference evidence="3" key="1">
    <citation type="submission" date="2024-07" db="EMBL/GenBank/DDBJ databases">
        <title>Two chromosome-level genome assemblies of Korean endemic species Abeliophyllum distichum and Forsythia ovata (Oleaceae).</title>
        <authorList>
            <person name="Jang H."/>
        </authorList>
    </citation>
    <scope>NUCLEOTIDE SEQUENCE [LARGE SCALE GENOMIC DNA]</scope>
</reference>
<dbReference type="EMBL" id="JBFOLJ010000005">
    <property type="protein sequence ID" value="KAL2537475.1"/>
    <property type="molecule type" value="Genomic_DNA"/>
</dbReference>
<dbReference type="AlphaFoldDB" id="A0ABD1VJE8"/>
<gene>
    <name evidence="2" type="ORF">Fot_18866</name>
</gene>
<evidence type="ECO:0000256" key="1">
    <source>
        <dbReference type="SAM" id="MobiDB-lite"/>
    </source>
</evidence>
<name>A0ABD1VJE8_9LAMI</name>
<accession>A0ABD1VJE8</accession>